<gene>
    <name evidence="2" type="primary">LOC107822507</name>
</gene>
<dbReference type="OrthoDB" id="1722980at2759"/>
<dbReference type="RefSeq" id="XP_016504548.1">
    <property type="nucleotide sequence ID" value="XM_016649062.1"/>
</dbReference>
<dbReference type="InterPro" id="IPR055411">
    <property type="entry name" value="LRR_FXL15/At3g58940/PEG3-like"/>
</dbReference>
<dbReference type="PaxDb" id="4097-A0A1S4CTV7"/>
<protein>
    <submittedName>
        <fullName evidence="2">F-box/FBD/LRR-repeat protein At1g13570-like</fullName>
    </submittedName>
</protein>
<name>A0A1S4CTV7_TOBAC</name>
<accession>A0A1S4CTV7</accession>
<dbReference type="SUPFAM" id="SSF52047">
    <property type="entry name" value="RNI-like"/>
    <property type="match status" value="1"/>
</dbReference>
<dbReference type="KEGG" id="nta:107822507"/>
<feature type="domain" description="F-box/LRR-repeat protein 15/At3g58940/PEG3-like LRR" evidence="1">
    <location>
        <begin position="59"/>
        <end position="148"/>
    </location>
</feature>
<dbReference type="PANTHER" id="PTHR31639">
    <property type="entry name" value="F-BOX PROTEIN-LIKE"/>
    <property type="match status" value="1"/>
</dbReference>
<evidence type="ECO:0000313" key="2">
    <source>
        <dbReference type="RefSeq" id="XP_016504548.1"/>
    </source>
</evidence>
<sequence>MPLPDAVRTSILSRKWRYKWCRIPQLTLDRTLWKIHQISYIENIIRHILTRYGGPGKPYKLPASFFKCVHLRHLSLEDCLISHPPAFRGFERLISLKLYNVTILSTLLGSLISHCPLLEQLVLHLPDNYRGVIEINAPKLKSLDFTSRVDNSGVPIALDNLDLEGSFGDTTFNNLSIIVIRSIQGINPHMQLLKLLLAKSPALMRIIIEALTYKDYEILKSLIEHSEFSIFQNASTSTFLKHIPPQFFNMVAKSGLWDCKLVSIDGSKTAEKVL</sequence>
<dbReference type="Pfam" id="PF24758">
    <property type="entry name" value="LRR_At5g56370"/>
    <property type="match status" value="1"/>
</dbReference>
<dbReference type="AlphaFoldDB" id="A0A1S4CTV7"/>
<dbReference type="Gene3D" id="3.80.10.10">
    <property type="entry name" value="Ribonuclease Inhibitor"/>
    <property type="match status" value="1"/>
</dbReference>
<reference evidence="2" key="1">
    <citation type="submission" date="2025-08" db="UniProtKB">
        <authorList>
            <consortium name="RefSeq"/>
        </authorList>
    </citation>
    <scope>IDENTIFICATION</scope>
</reference>
<dbReference type="STRING" id="4097.A0A1S4CTV7"/>
<evidence type="ECO:0000259" key="1">
    <source>
        <dbReference type="Pfam" id="PF24758"/>
    </source>
</evidence>
<organism evidence="2">
    <name type="scientific">Nicotiana tabacum</name>
    <name type="common">Common tobacco</name>
    <dbReference type="NCBI Taxonomy" id="4097"/>
    <lineage>
        <taxon>Eukaryota</taxon>
        <taxon>Viridiplantae</taxon>
        <taxon>Streptophyta</taxon>
        <taxon>Embryophyta</taxon>
        <taxon>Tracheophyta</taxon>
        <taxon>Spermatophyta</taxon>
        <taxon>Magnoliopsida</taxon>
        <taxon>eudicotyledons</taxon>
        <taxon>Gunneridae</taxon>
        <taxon>Pentapetalae</taxon>
        <taxon>asterids</taxon>
        <taxon>lamiids</taxon>
        <taxon>Solanales</taxon>
        <taxon>Solanaceae</taxon>
        <taxon>Nicotianoideae</taxon>
        <taxon>Nicotianeae</taxon>
        <taxon>Nicotiana</taxon>
    </lineage>
</organism>
<proteinExistence type="predicted"/>
<dbReference type="InterPro" id="IPR032675">
    <property type="entry name" value="LRR_dom_sf"/>
</dbReference>
<dbReference type="PANTHER" id="PTHR31639:SF283">
    <property type="entry name" value="F-BOX DOMAIN-CONTAINING PROTEIN"/>
    <property type="match status" value="1"/>
</dbReference>